<proteinExistence type="predicted"/>
<reference evidence="2" key="1">
    <citation type="submission" date="2014-12" db="EMBL/GenBank/DDBJ databases">
        <authorList>
            <person name="Smet A."/>
        </authorList>
    </citation>
    <scope>NUCLEOTIDE SEQUENCE [LARGE SCALE GENOMIC DNA]</scope>
</reference>
<evidence type="ECO:0000313" key="1">
    <source>
        <dbReference type="EMBL" id="CRI35335.1"/>
    </source>
</evidence>
<sequence>MKTGIFWCENGIFDPPKVAFSHRIFTPNLKFSRLFLAPFTP</sequence>
<protein>
    <submittedName>
        <fullName evidence="1">Uncharacterized protein</fullName>
    </submittedName>
</protein>
<dbReference type="EMBL" id="CDMK01000004">
    <property type="protein sequence ID" value="CRI35335.1"/>
    <property type="molecule type" value="Genomic_DNA"/>
</dbReference>
<accession>A0A0K2YED1</accession>
<name>A0A0K2YED1_HELHE</name>
<organism evidence="1 2">
    <name type="scientific">Helicobacter heilmannii</name>
    <dbReference type="NCBI Taxonomy" id="35817"/>
    <lineage>
        <taxon>Bacteria</taxon>
        <taxon>Pseudomonadati</taxon>
        <taxon>Campylobacterota</taxon>
        <taxon>Epsilonproteobacteria</taxon>
        <taxon>Campylobacterales</taxon>
        <taxon>Helicobacteraceae</taxon>
        <taxon>Helicobacter</taxon>
    </lineage>
</organism>
<dbReference type="AlphaFoldDB" id="A0A0K2YED1"/>
<keyword evidence="2" id="KW-1185">Reference proteome</keyword>
<dbReference type="Proteomes" id="UP000046090">
    <property type="component" value="Unassembled WGS sequence"/>
</dbReference>
<gene>
    <name evidence="1" type="ORF">HHE01_03330</name>
</gene>
<evidence type="ECO:0000313" key="2">
    <source>
        <dbReference type="Proteomes" id="UP000046090"/>
    </source>
</evidence>